<name>A0ABR4J2Y5_9EURO</name>
<organism evidence="2 3">
    <name type="scientific">Aspergillus cavernicola</name>
    <dbReference type="NCBI Taxonomy" id="176166"/>
    <lineage>
        <taxon>Eukaryota</taxon>
        <taxon>Fungi</taxon>
        <taxon>Dikarya</taxon>
        <taxon>Ascomycota</taxon>
        <taxon>Pezizomycotina</taxon>
        <taxon>Eurotiomycetes</taxon>
        <taxon>Eurotiomycetidae</taxon>
        <taxon>Eurotiales</taxon>
        <taxon>Aspergillaceae</taxon>
        <taxon>Aspergillus</taxon>
        <taxon>Aspergillus subgen. Nidulantes</taxon>
    </lineage>
</organism>
<dbReference type="Gene3D" id="1.20.1290.10">
    <property type="entry name" value="AhpD-like"/>
    <property type="match status" value="1"/>
</dbReference>
<proteinExistence type="predicted"/>
<dbReference type="InterPro" id="IPR003779">
    <property type="entry name" value="CMD-like"/>
</dbReference>
<evidence type="ECO:0000313" key="2">
    <source>
        <dbReference type="EMBL" id="KAL2834398.1"/>
    </source>
</evidence>
<dbReference type="PANTHER" id="PTHR34846:SF9">
    <property type="entry name" value="4-CARBOXYMUCONOLACTONE DECARBOXYLASE FAMILY PROTEIN (AFU_ORTHOLOGUE AFUA_1G03690)"/>
    <property type="match status" value="1"/>
</dbReference>
<gene>
    <name evidence="2" type="ORF">BDW59DRAFT_168670</name>
</gene>
<feature type="domain" description="Carboxymuconolactone decarboxylase-like" evidence="1">
    <location>
        <begin position="46"/>
        <end position="99"/>
    </location>
</feature>
<evidence type="ECO:0000259" key="1">
    <source>
        <dbReference type="Pfam" id="PF02627"/>
    </source>
</evidence>
<dbReference type="Proteomes" id="UP001610335">
    <property type="component" value="Unassembled WGS sequence"/>
</dbReference>
<comment type="caution">
    <text evidence="2">The sequence shown here is derived from an EMBL/GenBank/DDBJ whole genome shotgun (WGS) entry which is preliminary data.</text>
</comment>
<dbReference type="Pfam" id="PF02627">
    <property type="entry name" value="CMD"/>
    <property type="match status" value="1"/>
</dbReference>
<evidence type="ECO:0000313" key="3">
    <source>
        <dbReference type="Proteomes" id="UP001610335"/>
    </source>
</evidence>
<dbReference type="SUPFAM" id="SSF69118">
    <property type="entry name" value="AhpD-like"/>
    <property type="match status" value="1"/>
</dbReference>
<protein>
    <submittedName>
        <fullName evidence="2">AhpD-like protein</fullName>
    </submittedName>
</protein>
<dbReference type="PANTHER" id="PTHR34846">
    <property type="entry name" value="4-CARBOXYMUCONOLACTONE DECARBOXYLASE FAMILY PROTEIN (AFU_ORTHOLOGUE AFUA_6G11590)"/>
    <property type="match status" value="1"/>
</dbReference>
<dbReference type="EMBL" id="JBFXLS010000002">
    <property type="protein sequence ID" value="KAL2834398.1"/>
    <property type="molecule type" value="Genomic_DNA"/>
</dbReference>
<reference evidence="2 3" key="1">
    <citation type="submission" date="2024-07" db="EMBL/GenBank/DDBJ databases">
        <title>Section-level genome sequencing and comparative genomics of Aspergillus sections Usti and Cavernicolus.</title>
        <authorList>
            <consortium name="Lawrence Berkeley National Laboratory"/>
            <person name="Nybo J.L."/>
            <person name="Vesth T.C."/>
            <person name="Theobald S."/>
            <person name="Frisvad J.C."/>
            <person name="Larsen T.O."/>
            <person name="Kjaerboelling I."/>
            <person name="Rothschild-Mancinelli K."/>
            <person name="Lyhne E.K."/>
            <person name="Kogle M.E."/>
            <person name="Barry K."/>
            <person name="Clum A."/>
            <person name="Na H."/>
            <person name="Ledsgaard L."/>
            <person name="Lin J."/>
            <person name="Lipzen A."/>
            <person name="Kuo A."/>
            <person name="Riley R."/>
            <person name="Mondo S."/>
            <person name="LaButti K."/>
            <person name="Haridas S."/>
            <person name="Pangalinan J."/>
            <person name="Salamov A.A."/>
            <person name="Simmons B.A."/>
            <person name="Magnuson J.K."/>
            <person name="Chen J."/>
            <person name="Drula E."/>
            <person name="Henrissat B."/>
            <person name="Wiebenga A."/>
            <person name="Lubbers R.J."/>
            <person name="Gomes A.C."/>
            <person name="Makela M.R."/>
            <person name="Stajich J."/>
            <person name="Grigoriev I.V."/>
            <person name="Mortensen U.H."/>
            <person name="De vries R.P."/>
            <person name="Baker S.E."/>
            <person name="Andersen M.R."/>
        </authorList>
    </citation>
    <scope>NUCLEOTIDE SEQUENCE [LARGE SCALE GENOMIC DNA]</scope>
    <source>
        <strain evidence="2 3">CBS 600.67</strain>
    </source>
</reference>
<dbReference type="InterPro" id="IPR029032">
    <property type="entry name" value="AhpD-like"/>
</dbReference>
<sequence length="185" mass="20528">MRLPYIPNPPTPQTPTEAEILSRILARRAPSTLLPLDRALLHSYPVADGWNTFLNAIRTQTSLSPVLRELIICRVAILNKAQFEWDHHAPLLVEAGVKDCVLDVLRGESVDYLQMVTDGVISVEESVVLRYTDAMTTDVRVSDEVFDAVRGCFCDRDVIEITATVAAYNCVSRFLVALDVGENNG</sequence>
<accession>A0ABR4J2Y5</accession>
<keyword evidence="3" id="KW-1185">Reference proteome</keyword>